<sequence>AALMSRITSQIPKLLGGGLAISDADRQALVTMAQKLLFEAKVTANQAFDEFETRADELGLNKKIVFGGRKRFDISTDIPVVSPPGNQQFQIGQTIINNGQQFTITGFDTDGTPLGEPVR</sequence>
<reference evidence="1" key="1">
    <citation type="journal article" date="2015" name="Nature">
        <title>Complex archaea that bridge the gap between prokaryotes and eukaryotes.</title>
        <authorList>
            <person name="Spang A."/>
            <person name="Saw J.H."/>
            <person name="Jorgensen S.L."/>
            <person name="Zaremba-Niedzwiedzka K."/>
            <person name="Martijn J."/>
            <person name="Lind A.E."/>
            <person name="van Eijk R."/>
            <person name="Schleper C."/>
            <person name="Guy L."/>
            <person name="Ettema T.J."/>
        </authorList>
    </citation>
    <scope>NUCLEOTIDE SEQUENCE</scope>
</reference>
<comment type="caution">
    <text evidence="1">The sequence shown here is derived from an EMBL/GenBank/DDBJ whole genome shotgun (WGS) entry which is preliminary data.</text>
</comment>
<dbReference type="AlphaFoldDB" id="A0A0F9JB90"/>
<accession>A0A0F9JB90</accession>
<evidence type="ECO:0000313" key="1">
    <source>
        <dbReference type="EMBL" id="KKM03116.1"/>
    </source>
</evidence>
<protein>
    <submittedName>
        <fullName evidence="1">Uncharacterized protein</fullName>
    </submittedName>
</protein>
<name>A0A0F9JB90_9ZZZZ</name>
<dbReference type="EMBL" id="LAZR01016761">
    <property type="protein sequence ID" value="KKM03116.1"/>
    <property type="molecule type" value="Genomic_DNA"/>
</dbReference>
<gene>
    <name evidence="1" type="ORF">LCGC14_1777670</name>
</gene>
<feature type="non-terminal residue" evidence="1">
    <location>
        <position position="1"/>
    </location>
</feature>
<organism evidence="1">
    <name type="scientific">marine sediment metagenome</name>
    <dbReference type="NCBI Taxonomy" id="412755"/>
    <lineage>
        <taxon>unclassified sequences</taxon>
        <taxon>metagenomes</taxon>
        <taxon>ecological metagenomes</taxon>
    </lineage>
</organism>
<proteinExistence type="predicted"/>